<proteinExistence type="predicted"/>
<dbReference type="GO" id="GO:0003676">
    <property type="term" value="F:nucleic acid binding"/>
    <property type="evidence" value="ECO:0007669"/>
    <property type="project" value="InterPro"/>
</dbReference>
<feature type="compositionally biased region" description="Acidic residues" evidence="1">
    <location>
        <begin position="371"/>
        <end position="382"/>
    </location>
</feature>
<dbReference type="InterPro" id="IPR052408">
    <property type="entry name" value="Exonuclease_MUT-7-like"/>
</dbReference>
<dbReference type="GO" id="GO:0006139">
    <property type="term" value="P:nucleobase-containing compound metabolic process"/>
    <property type="evidence" value="ECO:0007669"/>
    <property type="project" value="InterPro"/>
</dbReference>
<name>A0A197KCN7_9FUNG</name>
<feature type="region of interest" description="Disordered" evidence="1">
    <location>
        <begin position="895"/>
        <end position="918"/>
    </location>
</feature>
<dbReference type="InterPro" id="IPR002562">
    <property type="entry name" value="3'-5'_exonuclease_dom"/>
</dbReference>
<dbReference type="AlphaFoldDB" id="A0A197KCN7"/>
<feature type="compositionally biased region" description="Acidic residues" evidence="1">
    <location>
        <begin position="391"/>
        <end position="417"/>
    </location>
</feature>
<accession>A0A197KCN7</accession>
<dbReference type="Gene3D" id="3.30.420.10">
    <property type="entry name" value="Ribonuclease H-like superfamily/Ribonuclease H"/>
    <property type="match status" value="1"/>
</dbReference>
<evidence type="ECO:0000313" key="3">
    <source>
        <dbReference type="EMBL" id="OAQ35467.1"/>
    </source>
</evidence>
<feature type="compositionally biased region" description="Acidic residues" evidence="1">
    <location>
        <begin position="179"/>
        <end position="190"/>
    </location>
</feature>
<reference evidence="3 4" key="1">
    <citation type="submission" date="2016-05" db="EMBL/GenBank/DDBJ databases">
        <title>Genome sequencing reveals origins of a unique bacterial endosymbiosis in the earliest lineages of terrestrial Fungi.</title>
        <authorList>
            <consortium name="DOE Joint Genome Institute"/>
            <person name="Uehling J."/>
            <person name="Gryganskyi A."/>
            <person name="Hameed K."/>
            <person name="Tschaplinski T."/>
            <person name="Misztal P."/>
            <person name="Wu S."/>
            <person name="Desiro A."/>
            <person name="Vande Pol N."/>
            <person name="Du Z.-Y."/>
            <person name="Zienkiewicz A."/>
            <person name="Zienkiewicz K."/>
            <person name="Morin E."/>
            <person name="Tisserant E."/>
            <person name="Splivallo R."/>
            <person name="Hainaut M."/>
            <person name="Henrissat B."/>
            <person name="Ohm R."/>
            <person name="Kuo A."/>
            <person name="Yan J."/>
            <person name="Lipzen A."/>
            <person name="Nolan M."/>
            <person name="Labutti K."/>
            <person name="Barry K."/>
            <person name="Goldstein A."/>
            <person name="Labbe J."/>
            <person name="Schadt C."/>
            <person name="Tuskan G."/>
            <person name="Grigoriev I."/>
            <person name="Martin F."/>
            <person name="Vilgalys R."/>
            <person name="Bonito G."/>
        </authorList>
    </citation>
    <scope>NUCLEOTIDE SEQUENCE [LARGE SCALE GENOMIC DNA]</scope>
    <source>
        <strain evidence="3 4">AG-77</strain>
    </source>
</reference>
<feature type="compositionally biased region" description="Low complexity" evidence="1">
    <location>
        <begin position="42"/>
        <end position="51"/>
    </location>
</feature>
<sequence length="998" mass="110509">MSQASRFKPGTVPPSRFSGAVHYGPPRPRPHAPTPPPPPYARVQQRQVTSRVRSDPTVPTKALEKNVFDNNAFLFAQGLMTHLNNLTEYLRLHEHRQIETLIETIVCALSTHPDPPEFIINALITIGTVAGLKNFDPEFELMVSALLAESLRRFLTWQRDLVEEHGNNSSGSSPLEYQGDGDDDDDEDDKDCVSGSDDTSVSAAVEKNQLDLIVLDDVEENIGHTLLRARSPHSNIDPLVSTLSSALDDSTVIPEIDGTKVLKPMVLDLIDFSSWDRLETPSVTDSIDSSVDSKGWQILKATTKSTSTPVRSPMDDDDNAAGSVGGLLDINLTQLSGMNSLLEEEVYEEKKPARTDIAELIHIFDSHLETDYQDTSDGDGEGDCSALDRGEADDEKEDSGDSEQEEDEAEEDDDDIDGPIQPHHRQKLKEEIVSGKSSLQVFVALDVMNMHRTLRQQAPPKEDNRRPMNTYGALLAHQLLQKGRYRECVAVLSKNIGPSIGVEQALLSRLLELGEEDIISAYIENDLERCRKVLLHINHQLSFQFYYWGLATTDMSQSDPPEYADVPPIPGAGRAKVQTRLVETAMGLIMFFDLEDDQPSYKFLDMFVRFCTVSTLLSQSSPSASSLPSNDPTQGPNRIAAQLGGDVSGSKGKEYLLKTAWRYVPLVLEMARGSVTLQRMTIQHCIERRDLITAKFLASKLDIMEYYLEIAESDGRASSIPAAVKATRPGSPLSEAALAAATAPGLVSLYRLPSETKVLFVRQAHQLENMSAVLERSHVVGMDTEWLPNIPEFRDLQRKEPRTAIIQLASDVDAMVFVVDVIAFLEGVDGGQRLVQVLGSIFRNPKILKLAFDWDGDQDMLEGTFSEIQQQQNRLQNFVDLKFLWFKIRDNNSNGADKSNSKNNNSTTARGHGRNAPTSMTGMLEAWSSLAPSLPGMYSIPGGLSGLLARLCGHKLDKSEQCSQWEQRPLTISQLNYAASDARCLLEIYATLMTIEQV</sequence>
<dbReference type="STRING" id="1314771.A0A197KCN7"/>
<feature type="region of interest" description="Disordered" evidence="1">
    <location>
        <begin position="371"/>
        <end position="426"/>
    </location>
</feature>
<dbReference type="PANTHER" id="PTHR47765">
    <property type="entry name" value="3'-5' EXONUCLEASE DOMAIN-CONTAINING PROTEIN"/>
    <property type="match status" value="1"/>
</dbReference>
<evidence type="ECO:0000259" key="2">
    <source>
        <dbReference type="Pfam" id="PF01612"/>
    </source>
</evidence>
<evidence type="ECO:0000256" key="1">
    <source>
        <dbReference type="SAM" id="MobiDB-lite"/>
    </source>
</evidence>
<dbReference type="InterPro" id="IPR012337">
    <property type="entry name" value="RNaseH-like_sf"/>
</dbReference>
<protein>
    <recommendedName>
        <fullName evidence="2">3'-5' exonuclease domain-containing protein</fullName>
    </recommendedName>
</protein>
<dbReference type="OrthoDB" id="5376140at2759"/>
<organism evidence="3 4">
    <name type="scientific">Linnemannia elongata AG-77</name>
    <dbReference type="NCBI Taxonomy" id="1314771"/>
    <lineage>
        <taxon>Eukaryota</taxon>
        <taxon>Fungi</taxon>
        <taxon>Fungi incertae sedis</taxon>
        <taxon>Mucoromycota</taxon>
        <taxon>Mortierellomycotina</taxon>
        <taxon>Mortierellomycetes</taxon>
        <taxon>Mortierellales</taxon>
        <taxon>Mortierellaceae</taxon>
        <taxon>Linnemannia</taxon>
    </lineage>
</organism>
<feature type="compositionally biased region" description="Pro residues" evidence="1">
    <location>
        <begin position="25"/>
        <end position="40"/>
    </location>
</feature>
<feature type="compositionally biased region" description="Low complexity" evidence="1">
    <location>
        <begin position="619"/>
        <end position="629"/>
    </location>
</feature>
<evidence type="ECO:0000313" key="4">
    <source>
        <dbReference type="Proteomes" id="UP000078512"/>
    </source>
</evidence>
<feature type="region of interest" description="Disordered" evidence="1">
    <location>
        <begin position="1"/>
        <end position="57"/>
    </location>
</feature>
<keyword evidence="4" id="KW-1185">Reference proteome</keyword>
<dbReference type="Proteomes" id="UP000078512">
    <property type="component" value="Unassembled WGS sequence"/>
</dbReference>
<feature type="region of interest" description="Disordered" evidence="1">
    <location>
        <begin position="165"/>
        <end position="201"/>
    </location>
</feature>
<dbReference type="Pfam" id="PF01612">
    <property type="entry name" value="DNA_pol_A_exo1"/>
    <property type="match status" value="1"/>
</dbReference>
<feature type="domain" description="3'-5' exonuclease" evidence="2">
    <location>
        <begin position="943"/>
        <end position="993"/>
    </location>
</feature>
<dbReference type="PANTHER" id="PTHR47765:SF2">
    <property type="entry name" value="EXONUCLEASE MUT-7 HOMOLOG"/>
    <property type="match status" value="1"/>
</dbReference>
<gene>
    <name evidence="3" type="ORF">K457DRAFT_13384</name>
</gene>
<dbReference type="InterPro" id="IPR036397">
    <property type="entry name" value="RNaseH_sf"/>
</dbReference>
<dbReference type="GO" id="GO:0008408">
    <property type="term" value="F:3'-5' exonuclease activity"/>
    <property type="evidence" value="ECO:0007669"/>
    <property type="project" value="InterPro"/>
</dbReference>
<feature type="region of interest" description="Disordered" evidence="1">
    <location>
        <begin position="619"/>
        <end position="639"/>
    </location>
</feature>
<dbReference type="EMBL" id="KV442014">
    <property type="protein sequence ID" value="OAQ35467.1"/>
    <property type="molecule type" value="Genomic_DNA"/>
</dbReference>
<dbReference type="SUPFAM" id="SSF53098">
    <property type="entry name" value="Ribonuclease H-like"/>
    <property type="match status" value="1"/>
</dbReference>
<feature type="compositionally biased region" description="Low complexity" evidence="1">
    <location>
        <begin position="895"/>
        <end position="909"/>
    </location>
</feature>